<dbReference type="PANTHER" id="PTHR45695:SF15">
    <property type="entry name" value="OPSIN RH2"/>
    <property type="match status" value="1"/>
</dbReference>
<dbReference type="OrthoDB" id="5950040at2759"/>
<keyword evidence="6 8" id="KW-0675">Receptor</keyword>
<dbReference type="InParanoid" id="A0A6P8HKG4"/>
<feature type="transmembrane region" description="Helical" evidence="9">
    <location>
        <begin position="165"/>
        <end position="185"/>
    </location>
</feature>
<keyword evidence="7 8" id="KW-0807">Transducer</keyword>
<name>A0A6P8HKG4_ACTTE</name>
<dbReference type="PROSITE" id="PS50262">
    <property type="entry name" value="G_PROTEIN_RECEP_F1_2"/>
    <property type="match status" value="1"/>
</dbReference>
<accession>A0A6P8HKG4</accession>
<proteinExistence type="inferred from homology"/>
<evidence type="ECO:0000313" key="11">
    <source>
        <dbReference type="Proteomes" id="UP000515163"/>
    </source>
</evidence>
<evidence type="ECO:0000256" key="2">
    <source>
        <dbReference type="ARBA" id="ARBA00022692"/>
    </source>
</evidence>
<evidence type="ECO:0000256" key="4">
    <source>
        <dbReference type="ARBA" id="ARBA00023040"/>
    </source>
</evidence>
<dbReference type="AlphaFoldDB" id="A0A6P8HKG4"/>
<dbReference type="PROSITE" id="PS00237">
    <property type="entry name" value="G_PROTEIN_RECEP_F1_1"/>
    <property type="match status" value="1"/>
</dbReference>
<feature type="transmembrane region" description="Helical" evidence="9">
    <location>
        <begin position="6"/>
        <end position="31"/>
    </location>
</feature>
<dbReference type="PRINTS" id="PR00237">
    <property type="entry name" value="GPCRRHODOPSN"/>
</dbReference>
<dbReference type="SMART" id="SM01381">
    <property type="entry name" value="7TM_GPCR_Srsx"/>
    <property type="match status" value="1"/>
</dbReference>
<dbReference type="InterPro" id="IPR017452">
    <property type="entry name" value="GPCR_Rhodpsn_7TM"/>
</dbReference>
<dbReference type="PANTHER" id="PTHR45695">
    <property type="entry name" value="LEUCOKININ RECEPTOR-RELATED"/>
    <property type="match status" value="1"/>
</dbReference>
<dbReference type="RefSeq" id="XP_031555378.1">
    <property type="nucleotide sequence ID" value="XM_031699518.1"/>
</dbReference>
<keyword evidence="11" id="KW-1185">Reference proteome</keyword>
<evidence type="ECO:0000313" key="12">
    <source>
        <dbReference type="RefSeq" id="XP_031555378.1"/>
    </source>
</evidence>
<dbReference type="CDD" id="cd00637">
    <property type="entry name" value="7tm_classA_rhodopsin-like"/>
    <property type="match status" value="1"/>
</dbReference>
<dbReference type="GO" id="GO:0004930">
    <property type="term" value="F:G protein-coupled receptor activity"/>
    <property type="evidence" value="ECO:0007669"/>
    <property type="project" value="UniProtKB-KW"/>
</dbReference>
<comment type="similarity">
    <text evidence="8">Belongs to the G-protein coupled receptor 1 family.</text>
</comment>
<feature type="transmembrane region" description="Helical" evidence="9">
    <location>
        <begin position="121"/>
        <end position="145"/>
    </location>
</feature>
<evidence type="ECO:0000256" key="3">
    <source>
        <dbReference type="ARBA" id="ARBA00022989"/>
    </source>
</evidence>
<protein>
    <submittedName>
        <fullName evidence="12">Orexin receptor type 2-like</fullName>
    </submittedName>
</protein>
<keyword evidence="3 9" id="KW-1133">Transmembrane helix</keyword>
<feature type="transmembrane region" description="Helical" evidence="9">
    <location>
        <begin position="216"/>
        <end position="240"/>
    </location>
</feature>
<dbReference type="KEGG" id="aten:116292242"/>
<reference evidence="12" key="1">
    <citation type="submission" date="2025-08" db="UniProtKB">
        <authorList>
            <consortium name="RefSeq"/>
        </authorList>
    </citation>
    <scope>IDENTIFICATION</scope>
    <source>
        <tissue evidence="12">Tentacle</tissue>
    </source>
</reference>
<evidence type="ECO:0000256" key="8">
    <source>
        <dbReference type="RuleBase" id="RU000688"/>
    </source>
</evidence>
<feature type="domain" description="G-protein coupled receptors family 1 profile" evidence="10">
    <location>
        <begin position="22"/>
        <end position="267"/>
    </location>
</feature>
<dbReference type="Proteomes" id="UP000515163">
    <property type="component" value="Unplaced"/>
</dbReference>
<evidence type="ECO:0000256" key="7">
    <source>
        <dbReference type="ARBA" id="ARBA00023224"/>
    </source>
</evidence>
<evidence type="ECO:0000259" key="10">
    <source>
        <dbReference type="PROSITE" id="PS50262"/>
    </source>
</evidence>
<dbReference type="SUPFAM" id="SSF81321">
    <property type="entry name" value="Family A G protein-coupled receptor-like"/>
    <property type="match status" value="1"/>
</dbReference>
<keyword evidence="5 9" id="KW-0472">Membrane</keyword>
<feature type="transmembrane region" description="Helical" evidence="9">
    <location>
        <begin position="43"/>
        <end position="62"/>
    </location>
</feature>
<evidence type="ECO:0000256" key="6">
    <source>
        <dbReference type="ARBA" id="ARBA00023170"/>
    </source>
</evidence>
<evidence type="ECO:0000256" key="5">
    <source>
        <dbReference type="ARBA" id="ARBA00023136"/>
    </source>
</evidence>
<keyword evidence="4 8" id="KW-0297">G-protein coupled receptor</keyword>
<dbReference type="Pfam" id="PF00001">
    <property type="entry name" value="7tm_1"/>
    <property type="match status" value="1"/>
</dbReference>
<organism evidence="11 12">
    <name type="scientific">Actinia tenebrosa</name>
    <name type="common">Australian red waratah sea anemone</name>
    <dbReference type="NCBI Taxonomy" id="6105"/>
    <lineage>
        <taxon>Eukaryota</taxon>
        <taxon>Metazoa</taxon>
        <taxon>Cnidaria</taxon>
        <taxon>Anthozoa</taxon>
        <taxon>Hexacorallia</taxon>
        <taxon>Actiniaria</taxon>
        <taxon>Actiniidae</taxon>
        <taxon>Actinia</taxon>
    </lineage>
</organism>
<evidence type="ECO:0000256" key="9">
    <source>
        <dbReference type="SAM" id="Phobius"/>
    </source>
</evidence>
<dbReference type="GeneID" id="116292242"/>
<evidence type="ECO:0000256" key="1">
    <source>
        <dbReference type="ARBA" id="ARBA00004141"/>
    </source>
</evidence>
<dbReference type="GO" id="GO:0005886">
    <property type="term" value="C:plasma membrane"/>
    <property type="evidence" value="ECO:0007669"/>
    <property type="project" value="TreeGrafter"/>
</dbReference>
<sequence>MSKMSRGYVWFLLLTSPLNIVGNILVCAIVLKNISMRTFTNYLLVNLAVADLAYGLLQTLGMLVHLSDRDFDWTAFCKSANYAVHVTCGVSIATLTIISIERFFAVVRPFSRNAKKRRRASLILIILWMAILIFMSPTLFLQWSYQKGDYECKTLKIYSPQRRLYYFFIIIIFLFLPSCIIFYCYSRIIYTLWCAPKASSVANAARVKARRKLAQMLVVVSSIFVVSWLTTCVVQLMILFDQSAPQPLETTSLALVHLNTCVNPIIYSLHSADFRRHLKTVCCCCCQSETSEPGNQTIVRSSLSVRQRLAGRISGRVCQGKTSTACEELCIEENPCK</sequence>
<feature type="transmembrane region" description="Helical" evidence="9">
    <location>
        <begin position="82"/>
        <end position="100"/>
    </location>
</feature>
<dbReference type="Gene3D" id="1.20.1070.10">
    <property type="entry name" value="Rhodopsin 7-helix transmembrane proteins"/>
    <property type="match status" value="1"/>
</dbReference>
<keyword evidence="2 8" id="KW-0812">Transmembrane</keyword>
<dbReference type="InterPro" id="IPR000276">
    <property type="entry name" value="GPCR_Rhodpsn"/>
</dbReference>
<comment type="subcellular location">
    <subcellularLocation>
        <location evidence="1">Membrane</location>
        <topology evidence="1">Multi-pass membrane protein</topology>
    </subcellularLocation>
</comment>
<gene>
    <name evidence="12" type="primary">LOC116292242</name>
</gene>